<organism evidence="6 7">
    <name type="scientific">Candidatus Giovannonibacteria bacterium GW2011_GWA1_44_25</name>
    <dbReference type="NCBI Taxonomy" id="1618645"/>
    <lineage>
        <taxon>Bacteria</taxon>
        <taxon>Candidatus Giovannoniibacteriota</taxon>
    </lineage>
</organism>
<feature type="domain" description="SsuA/THI5-like" evidence="5">
    <location>
        <begin position="55"/>
        <end position="262"/>
    </location>
</feature>
<dbReference type="SUPFAM" id="SSF53850">
    <property type="entry name" value="Periplasmic binding protein-like II"/>
    <property type="match status" value="1"/>
</dbReference>
<protein>
    <submittedName>
        <fullName evidence="6">Nitrate/sulfonate/bicarbonate ABC transporter periplasmic ligand-binding protein, nonfunctional</fullName>
    </submittedName>
</protein>
<evidence type="ECO:0000313" key="7">
    <source>
        <dbReference type="Proteomes" id="UP000034087"/>
    </source>
</evidence>
<dbReference type="AlphaFoldDB" id="A0A0G1IKK4"/>
<evidence type="ECO:0000313" key="6">
    <source>
        <dbReference type="EMBL" id="KKT59680.1"/>
    </source>
</evidence>
<feature type="transmembrane region" description="Helical" evidence="4">
    <location>
        <begin position="7"/>
        <end position="25"/>
    </location>
</feature>
<evidence type="ECO:0000259" key="5">
    <source>
        <dbReference type="Pfam" id="PF09084"/>
    </source>
</evidence>
<dbReference type="InterPro" id="IPR015168">
    <property type="entry name" value="SsuA/THI5"/>
</dbReference>
<gene>
    <name evidence="6" type="ORF">UW53_C0009G0020</name>
</gene>
<evidence type="ECO:0000256" key="2">
    <source>
        <dbReference type="ARBA" id="ARBA00010742"/>
    </source>
</evidence>
<sequence length="323" mass="36108">MIYMKNLYKVGIVLLLAIAIGFYFYRNYKSEVVIEPLKVSSADAPVDKLITRVIKDKSFDKKNGLNIEFSYTAPGETVRVISEKVGGVEVGSIPTLSLVEVNSKGHDLVAFAPLIWGSLDFIVDANSHYQSLDNLKGARVAIRPKVSAAYKSLALAMKVAGFNLEKDYRLTFGSIPDNLASFFKKEVDAVLSVPFGGADLIAEGKVRTVLDLESRWRNTTGSRMSFAMMSAHKSWIDAHPETFKKVSRVFLEAEKYVFEHPEIVADYKDMLGIKTEKGLEVAKNDVKRVIPDSWDPEVHKMAIKKAIEFGLVPNIPYDDFFIK</sequence>
<accession>A0A0G1IKK4</accession>
<dbReference type="GO" id="GO:0042597">
    <property type="term" value="C:periplasmic space"/>
    <property type="evidence" value="ECO:0007669"/>
    <property type="project" value="UniProtKB-SubCell"/>
</dbReference>
<reference evidence="6 7" key="1">
    <citation type="journal article" date="2015" name="Nature">
        <title>rRNA introns, odd ribosomes, and small enigmatic genomes across a large radiation of phyla.</title>
        <authorList>
            <person name="Brown C.T."/>
            <person name="Hug L.A."/>
            <person name="Thomas B.C."/>
            <person name="Sharon I."/>
            <person name="Castelle C.J."/>
            <person name="Singh A."/>
            <person name="Wilkins M.J."/>
            <person name="Williams K.H."/>
            <person name="Banfield J.F."/>
        </authorList>
    </citation>
    <scope>NUCLEOTIDE SEQUENCE [LARGE SCALE GENOMIC DNA]</scope>
</reference>
<dbReference type="EMBL" id="LCIR01000009">
    <property type="protein sequence ID" value="KKT59680.1"/>
    <property type="molecule type" value="Genomic_DNA"/>
</dbReference>
<keyword evidence="4" id="KW-0472">Membrane</keyword>
<dbReference type="PANTHER" id="PTHR30024">
    <property type="entry name" value="ALIPHATIC SULFONATES-BINDING PROTEIN-RELATED"/>
    <property type="match status" value="1"/>
</dbReference>
<dbReference type="Proteomes" id="UP000034087">
    <property type="component" value="Unassembled WGS sequence"/>
</dbReference>
<dbReference type="PANTHER" id="PTHR30024:SF47">
    <property type="entry name" value="TAURINE-BINDING PERIPLASMIC PROTEIN"/>
    <property type="match status" value="1"/>
</dbReference>
<keyword evidence="3" id="KW-0732">Signal</keyword>
<comment type="caution">
    <text evidence="6">The sequence shown here is derived from an EMBL/GenBank/DDBJ whole genome shotgun (WGS) entry which is preliminary data.</text>
</comment>
<dbReference type="Gene3D" id="3.40.190.10">
    <property type="entry name" value="Periplasmic binding protein-like II"/>
    <property type="match status" value="1"/>
</dbReference>
<evidence type="ECO:0000256" key="1">
    <source>
        <dbReference type="ARBA" id="ARBA00004418"/>
    </source>
</evidence>
<evidence type="ECO:0000256" key="3">
    <source>
        <dbReference type="ARBA" id="ARBA00022729"/>
    </source>
</evidence>
<keyword evidence="4" id="KW-0812">Transmembrane</keyword>
<dbReference type="Pfam" id="PF09084">
    <property type="entry name" value="NMT1"/>
    <property type="match status" value="1"/>
</dbReference>
<evidence type="ECO:0000256" key="4">
    <source>
        <dbReference type="SAM" id="Phobius"/>
    </source>
</evidence>
<proteinExistence type="inferred from homology"/>
<name>A0A0G1IKK4_9BACT</name>
<comment type="similarity">
    <text evidence="2">Belongs to the bacterial solute-binding protein SsuA/TauA family.</text>
</comment>
<keyword evidence="4" id="KW-1133">Transmembrane helix</keyword>
<comment type="subcellular location">
    <subcellularLocation>
        <location evidence="1">Periplasm</location>
    </subcellularLocation>
</comment>